<dbReference type="Pfam" id="PF10551">
    <property type="entry name" value="MULE"/>
    <property type="match status" value="1"/>
</dbReference>
<dbReference type="PANTHER" id="PTHR31973">
    <property type="entry name" value="POLYPROTEIN, PUTATIVE-RELATED"/>
    <property type="match status" value="1"/>
</dbReference>
<dbReference type="Proteomes" id="UP000235145">
    <property type="component" value="Unassembled WGS sequence"/>
</dbReference>
<name>A0A9R1W2Z5_LACSA</name>
<feature type="domain" description="MULE transposase" evidence="2">
    <location>
        <begin position="529"/>
        <end position="624"/>
    </location>
</feature>
<dbReference type="InterPro" id="IPR058594">
    <property type="entry name" value="PB1-like_dom_pln"/>
</dbReference>
<gene>
    <name evidence="4" type="ORF">LSAT_V11C300102600</name>
</gene>
<dbReference type="InterPro" id="IPR018289">
    <property type="entry name" value="MULE_transposase_dom"/>
</dbReference>
<dbReference type="EMBL" id="NBSK02000003">
    <property type="protein sequence ID" value="KAJ0215246.1"/>
    <property type="molecule type" value="Genomic_DNA"/>
</dbReference>
<sequence length="908" mass="104563">MVLTLWSLRPRYTQPPNLRKEYGSISSFCTFKINHGGLFTNTVSGRSYIDGLVDHFDFVDMDVFSVHELDDMMAVLGYNDGGIMFYHFMIPETDLDSGLLPLGTDQEKINLYIEHGNTRVVPYFKSPLKVRIEEVEGNDSPEMNRVRMKRKSIGSCSKKLDLNESTDLSKLIVPYEPDNHGKKDVDTGDEHQAKGDVDPVDDYEVMGDVDAEYGGGKNLHDVEFFEDEYSGSKESVSEGPWSEGSRSEGNMTDDESEDEDFFVDLENIIDDVDVDMKEFHIHVDEDVEWVQKKPPKKQMVVVLTLLKVIDPESFESPIVDEDNNRERMLRDIRKEKSYSEGVVHQKAFTLGQKFKTKKDVKEYINKHVVETKRDLHFEKNDKTRIRAKCIRVVPDMSGGPWTKSRTRFKDKTVNMKEANIVMQIESNPTIPVNALQEDLIQKFEMNMSRMKVHRAKELAQKHVFGDLQKQYAILRDYGLELMEINSGTNVKIDCYSEPNLNYDTRTFRRIYICLGALKEGFKANLMDFIGLDGTFMKGPYPGQILTVVGVDSNNGIYPLAYALVENETTNSWTWFLEQLGDDLELYDNSNFTFISDRQKGIIPAIAKLFPQAEHRLCLRHIYENMKRQWKDKELKDLVWACAIATTLRHFEKALEELKKFKVEAHDWLIQIPPAHWARSHFSGRAHTNILLNNLCEVLNGKIQGGRDKPIIYCLEYIREYLMKRICNVQREIDKCHGPLTPTATSLLDQMKRQAQSTDTCRHWEITCILCSHAISAIWDKIQHGAKNVPELEHWVHPCYWLITWAEVYKHKIEPINGRLMWPKSQCPTKLLPPKHVVHVGPKRKGRGHMMNLLHRGINCPRGGPLSHVESATTKGIIQELVKVKVALMTKELKKQEDRSEDGGVVENH</sequence>
<protein>
    <recommendedName>
        <fullName evidence="6">MULE transposase domain-containing protein</fullName>
    </recommendedName>
</protein>
<comment type="caution">
    <text evidence="4">The sequence shown here is derived from an EMBL/GenBank/DDBJ whole genome shotgun (WGS) entry which is preliminary data.</text>
</comment>
<evidence type="ECO:0000259" key="3">
    <source>
        <dbReference type="Pfam" id="PF26130"/>
    </source>
</evidence>
<evidence type="ECO:0008006" key="6">
    <source>
        <dbReference type="Google" id="ProtNLM"/>
    </source>
</evidence>
<feature type="region of interest" description="Disordered" evidence="1">
    <location>
        <begin position="229"/>
        <end position="256"/>
    </location>
</feature>
<feature type="domain" description="PB1-like" evidence="3">
    <location>
        <begin position="29"/>
        <end position="112"/>
    </location>
</feature>
<dbReference type="PANTHER" id="PTHR31973:SF190">
    <property type="entry name" value="MULE TRANSPOSASE DOMAIN-CONTAINING PROTEIN"/>
    <property type="match status" value="1"/>
</dbReference>
<reference evidence="4 5" key="1">
    <citation type="journal article" date="2017" name="Nat. Commun.">
        <title>Genome assembly with in vitro proximity ligation data and whole-genome triplication in lettuce.</title>
        <authorList>
            <person name="Reyes-Chin-Wo S."/>
            <person name="Wang Z."/>
            <person name="Yang X."/>
            <person name="Kozik A."/>
            <person name="Arikit S."/>
            <person name="Song C."/>
            <person name="Xia L."/>
            <person name="Froenicke L."/>
            <person name="Lavelle D.O."/>
            <person name="Truco M.J."/>
            <person name="Xia R."/>
            <person name="Zhu S."/>
            <person name="Xu C."/>
            <person name="Xu H."/>
            <person name="Xu X."/>
            <person name="Cox K."/>
            <person name="Korf I."/>
            <person name="Meyers B.C."/>
            <person name="Michelmore R.W."/>
        </authorList>
    </citation>
    <scope>NUCLEOTIDE SEQUENCE [LARGE SCALE GENOMIC DNA]</scope>
    <source>
        <strain evidence="5">cv. Salinas</strain>
        <tissue evidence="4">Seedlings</tissue>
    </source>
</reference>
<evidence type="ECO:0000313" key="4">
    <source>
        <dbReference type="EMBL" id="KAJ0215246.1"/>
    </source>
</evidence>
<dbReference type="AlphaFoldDB" id="A0A9R1W2Z5"/>
<evidence type="ECO:0000256" key="1">
    <source>
        <dbReference type="SAM" id="MobiDB-lite"/>
    </source>
</evidence>
<evidence type="ECO:0000259" key="2">
    <source>
        <dbReference type="Pfam" id="PF10551"/>
    </source>
</evidence>
<keyword evidence="5" id="KW-1185">Reference proteome</keyword>
<feature type="compositionally biased region" description="Basic and acidic residues" evidence="1">
    <location>
        <begin position="177"/>
        <end position="197"/>
    </location>
</feature>
<proteinExistence type="predicted"/>
<accession>A0A9R1W2Z5</accession>
<evidence type="ECO:0000313" key="5">
    <source>
        <dbReference type="Proteomes" id="UP000235145"/>
    </source>
</evidence>
<dbReference type="Pfam" id="PF26130">
    <property type="entry name" value="PB1-like"/>
    <property type="match status" value="1"/>
</dbReference>
<feature type="region of interest" description="Disordered" evidence="1">
    <location>
        <begin position="174"/>
        <end position="202"/>
    </location>
</feature>
<organism evidence="4 5">
    <name type="scientific">Lactuca sativa</name>
    <name type="common">Garden lettuce</name>
    <dbReference type="NCBI Taxonomy" id="4236"/>
    <lineage>
        <taxon>Eukaryota</taxon>
        <taxon>Viridiplantae</taxon>
        <taxon>Streptophyta</taxon>
        <taxon>Embryophyta</taxon>
        <taxon>Tracheophyta</taxon>
        <taxon>Spermatophyta</taxon>
        <taxon>Magnoliopsida</taxon>
        <taxon>eudicotyledons</taxon>
        <taxon>Gunneridae</taxon>
        <taxon>Pentapetalae</taxon>
        <taxon>asterids</taxon>
        <taxon>campanulids</taxon>
        <taxon>Asterales</taxon>
        <taxon>Asteraceae</taxon>
        <taxon>Cichorioideae</taxon>
        <taxon>Cichorieae</taxon>
        <taxon>Lactucinae</taxon>
        <taxon>Lactuca</taxon>
    </lineage>
</organism>